<evidence type="ECO:0000313" key="2">
    <source>
        <dbReference type="EMBL" id="TSH95093.1"/>
    </source>
</evidence>
<comment type="caution">
    <text evidence="2">The sequence shown here is derived from an EMBL/GenBank/DDBJ whole genome shotgun (WGS) entry which is preliminary data.</text>
</comment>
<dbReference type="EMBL" id="VLTJ01000022">
    <property type="protein sequence ID" value="TSH95093.1"/>
    <property type="molecule type" value="Genomic_DNA"/>
</dbReference>
<dbReference type="RefSeq" id="WP_143948405.1">
    <property type="nucleotide sequence ID" value="NZ_BAABMB010000007.1"/>
</dbReference>
<organism evidence="2 3">
    <name type="scientific">Verticiella sediminum</name>
    <dbReference type="NCBI Taxonomy" id="1247510"/>
    <lineage>
        <taxon>Bacteria</taxon>
        <taxon>Pseudomonadati</taxon>
        <taxon>Pseudomonadota</taxon>
        <taxon>Betaproteobacteria</taxon>
        <taxon>Burkholderiales</taxon>
        <taxon>Alcaligenaceae</taxon>
        <taxon>Verticiella</taxon>
    </lineage>
</organism>
<name>A0A556AQC3_9BURK</name>
<dbReference type="AlphaFoldDB" id="A0A556AQC3"/>
<evidence type="ECO:0000256" key="1">
    <source>
        <dbReference type="ARBA" id="ARBA00022801"/>
    </source>
</evidence>
<gene>
    <name evidence="2" type="ORF">FOZ76_11570</name>
</gene>
<dbReference type="Proteomes" id="UP000318405">
    <property type="component" value="Unassembled WGS sequence"/>
</dbReference>
<dbReference type="InterPro" id="IPR029033">
    <property type="entry name" value="His_PPase_superfam"/>
</dbReference>
<dbReference type="CDD" id="cd07067">
    <property type="entry name" value="HP_PGM_like"/>
    <property type="match status" value="1"/>
</dbReference>
<sequence>MNLILWRHAQAEDGRHDMLRKLTPHGREQARRAGAWLRAHLPHDTRIIVSPAVRACETADALGRSYDVVQAVAPNAEAGAVLKVAGWPEAGGTVLVVGHQPTLGRVASLLMTGSDRYWSVRRAGIWWLTHPDEIEDDGTRGVVVRTVVDADLL</sequence>
<dbReference type="Pfam" id="PF00300">
    <property type="entry name" value="His_Phos_1"/>
    <property type="match status" value="1"/>
</dbReference>
<keyword evidence="1" id="KW-0378">Hydrolase</keyword>
<dbReference type="InterPro" id="IPR051021">
    <property type="entry name" value="Mito_Ser/Thr_phosphatase"/>
</dbReference>
<reference evidence="2 3" key="1">
    <citation type="submission" date="2019-07" db="EMBL/GenBank/DDBJ databases">
        <title>Qingshengfaniella alkalisoli gen. nov., sp. nov., isolated from saline soil.</title>
        <authorList>
            <person name="Xu L."/>
            <person name="Huang X.-X."/>
            <person name="Sun J.-Q."/>
        </authorList>
    </citation>
    <scope>NUCLEOTIDE SEQUENCE [LARGE SCALE GENOMIC DNA]</scope>
    <source>
        <strain evidence="2 3">DSM 27279</strain>
    </source>
</reference>
<evidence type="ECO:0000313" key="3">
    <source>
        <dbReference type="Proteomes" id="UP000318405"/>
    </source>
</evidence>
<accession>A0A556AQC3</accession>
<dbReference type="SMART" id="SM00855">
    <property type="entry name" value="PGAM"/>
    <property type="match status" value="1"/>
</dbReference>
<dbReference type="PANTHER" id="PTHR20935">
    <property type="entry name" value="PHOSPHOGLYCERATE MUTASE-RELATED"/>
    <property type="match status" value="1"/>
</dbReference>
<dbReference type="OrthoDB" id="9814783at2"/>
<dbReference type="Gene3D" id="3.40.50.1240">
    <property type="entry name" value="Phosphoglycerate mutase-like"/>
    <property type="match status" value="1"/>
</dbReference>
<dbReference type="InterPro" id="IPR013078">
    <property type="entry name" value="His_Pase_superF_clade-1"/>
</dbReference>
<keyword evidence="3" id="KW-1185">Reference proteome</keyword>
<proteinExistence type="predicted"/>
<protein>
    <submittedName>
        <fullName evidence="2">Histidine phosphatase family protein</fullName>
    </submittedName>
</protein>
<dbReference type="PANTHER" id="PTHR20935:SF1">
    <property type="entry name" value="SLL1549 PROTEIN"/>
    <property type="match status" value="1"/>
</dbReference>
<dbReference type="SUPFAM" id="SSF53254">
    <property type="entry name" value="Phosphoglycerate mutase-like"/>
    <property type="match status" value="1"/>
</dbReference>
<dbReference type="GO" id="GO:0016787">
    <property type="term" value="F:hydrolase activity"/>
    <property type="evidence" value="ECO:0007669"/>
    <property type="project" value="UniProtKB-KW"/>
</dbReference>